<comment type="subunit">
    <text evidence="9">Component of the Mediator complex.</text>
</comment>
<dbReference type="AlphaFoldDB" id="A0A1V8T1I6"/>
<comment type="similarity">
    <text evidence="2 9">Belongs to the Mediator complex subunit 14 family.</text>
</comment>
<comment type="caution">
    <text evidence="12">The sequence shown here is derived from an EMBL/GenBank/DDBJ whole genome shotgun (WGS) entry which is preliminary data.</text>
</comment>
<dbReference type="GO" id="GO:0016592">
    <property type="term" value="C:mediator complex"/>
    <property type="evidence" value="ECO:0007669"/>
    <property type="project" value="UniProtKB-UniRule"/>
</dbReference>
<evidence type="ECO:0000256" key="6">
    <source>
        <dbReference type="ARBA" id="ARBA00023163"/>
    </source>
</evidence>
<organism evidence="12 13">
    <name type="scientific">Cryoendolithus antarcticus</name>
    <dbReference type="NCBI Taxonomy" id="1507870"/>
    <lineage>
        <taxon>Eukaryota</taxon>
        <taxon>Fungi</taxon>
        <taxon>Dikarya</taxon>
        <taxon>Ascomycota</taxon>
        <taxon>Pezizomycotina</taxon>
        <taxon>Dothideomycetes</taxon>
        <taxon>Dothideomycetidae</taxon>
        <taxon>Cladosporiales</taxon>
        <taxon>Cladosporiaceae</taxon>
        <taxon>Cryoendolithus</taxon>
    </lineage>
</organism>
<dbReference type="GO" id="GO:0006357">
    <property type="term" value="P:regulation of transcription by RNA polymerase II"/>
    <property type="evidence" value="ECO:0007669"/>
    <property type="project" value="InterPro"/>
</dbReference>
<dbReference type="OrthoDB" id="205099at2759"/>
<dbReference type="Proteomes" id="UP000192596">
    <property type="component" value="Unassembled WGS sequence"/>
</dbReference>
<protein>
    <recommendedName>
        <fullName evidence="3 9">Mediator of RNA polymerase II transcription subunit 14</fullName>
    </recommendedName>
    <alternativeName>
        <fullName evidence="8 9">Mediator complex subunit 14</fullName>
    </alternativeName>
</protein>
<comment type="subcellular location">
    <subcellularLocation>
        <location evidence="1 9">Nucleus</location>
    </subcellularLocation>
</comment>
<gene>
    <name evidence="12" type="ORF">B0A48_08210</name>
</gene>
<keyword evidence="6 9" id="KW-0804">Transcription</keyword>
<name>A0A1V8T1I6_9PEZI</name>
<dbReference type="InterPro" id="IPR013947">
    <property type="entry name" value="Mediator_Med14"/>
</dbReference>
<evidence type="ECO:0000256" key="1">
    <source>
        <dbReference type="ARBA" id="ARBA00004123"/>
    </source>
</evidence>
<sequence length="1018" mass="112877">MAPGSSAALTNGTSMVNGDAHLPNGNGHNAHDDGPPPPLDQSWREEGANVSLGKMLERLAQFCITDLTALVDELEEMPVQPSAAPVNGMTVLEDNDEVSVAKKRKIMDFAREQRDRFIRALVISDFSRNADDVANVIDVNLHLRKNDFAVAESTRSIGQLKLDSAQAKQPNPNIELAMELLSTGKTPSAPEFGYLPPPQITAQDLLKTLREMNVMLAARLNLHEDVPTVFESYSIANGRATFVVPAEFEVDLAVIDEEVTSSFFFIDIRFLFKSSAESMDGALREHFEVEVNRAIRDNGLQGCYDTLHNFVLTHKINILHQQAGDLHKGRWYDTIKVDRMRRNLVVQYWTGRPGKKHWLEFGIASGAGTGKTVRKVESPVISVRWFQSSVEVKDTGLDIDWQQICLEDILLQTTAKHALAMLTAARSGMQTLTSGLLGMSMSVDVAEDSAVEHVLALRFPPLQRELRLSILPIDGQYSIAPPSAAAAHAQQRLNEDSTIDVPRRLASTLSAVTFETMHREATNLRWTQLADLARQGNLNALFGSDHWQWRAYVPNTSWGIDWAIGLTISPTGLKWWTVQLETASDGNGRIVTLAHELSMSADTESVPSRKLLLQVARQAVAQVSFTVISLQLQTMQIPFRVEKQKPMSSDPSSATQRRTVMFIQFSKLVKRYPDKKWKPWALEPVRVTHHGVERKPGDDDSTTLRCRHDLRLALKEGTFTRLRQHLRRSQDRSISISTSGGLAIRLSTALGAPFIDQLQDHLASIYRLDRYVSILHNAQARCDTVSLGNLSFTYKSSSSYRAHLTFPSTSTQRTRLRLEPPDSNPHARIRIHLENSLNTARSQPFEQFVTLLLLTLPLLTAPCLAGRSVLLQPRSASWYSLKYLSPLPAVTFTLRIRVKSNSSTGSGQELKWHIEQERTKVNAESLPSELIASLRDLWKTSNPQIGYIGLGNGLVTDAKGISKALANIDNFVRGFGGAEKAALAKSEVRTGSARTPAGGEATVKSELKDSKADVIAID</sequence>
<evidence type="ECO:0000256" key="4">
    <source>
        <dbReference type="ARBA" id="ARBA00023015"/>
    </source>
</evidence>
<dbReference type="PANTHER" id="PTHR12809:SF2">
    <property type="entry name" value="MEDIATOR OF RNA POLYMERASE II TRANSCRIPTION SUBUNIT 14"/>
    <property type="match status" value="1"/>
</dbReference>
<dbReference type="GO" id="GO:0003712">
    <property type="term" value="F:transcription coregulator activity"/>
    <property type="evidence" value="ECO:0007669"/>
    <property type="project" value="UniProtKB-UniRule"/>
</dbReference>
<keyword evidence="4 9" id="KW-0805">Transcription regulation</keyword>
<dbReference type="STRING" id="1507870.A0A1V8T1I6"/>
<evidence type="ECO:0000256" key="8">
    <source>
        <dbReference type="ARBA" id="ARBA00032007"/>
    </source>
</evidence>
<dbReference type="GO" id="GO:0070847">
    <property type="term" value="C:core mediator complex"/>
    <property type="evidence" value="ECO:0007669"/>
    <property type="project" value="TreeGrafter"/>
</dbReference>
<feature type="compositionally biased region" description="Polar residues" evidence="10">
    <location>
        <begin position="7"/>
        <end position="16"/>
    </location>
</feature>
<keyword evidence="7 9" id="KW-0539">Nucleus</keyword>
<dbReference type="InParanoid" id="A0A1V8T1I6"/>
<evidence type="ECO:0000256" key="9">
    <source>
        <dbReference type="RuleBase" id="RU365082"/>
    </source>
</evidence>
<keyword evidence="13" id="KW-1185">Reference proteome</keyword>
<evidence type="ECO:0000313" key="12">
    <source>
        <dbReference type="EMBL" id="OQO05190.1"/>
    </source>
</evidence>
<feature type="domain" description="Mediator complex subunit MED14 N-terminal" evidence="11">
    <location>
        <begin position="50"/>
        <end position="255"/>
    </location>
</feature>
<evidence type="ECO:0000256" key="5">
    <source>
        <dbReference type="ARBA" id="ARBA00023159"/>
    </source>
</evidence>
<evidence type="ECO:0000259" key="11">
    <source>
        <dbReference type="Pfam" id="PF08638"/>
    </source>
</evidence>
<accession>A0A1V8T1I6</accession>
<evidence type="ECO:0000256" key="7">
    <source>
        <dbReference type="ARBA" id="ARBA00023242"/>
    </source>
</evidence>
<feature type="region of interest" description="Disordered" evidence="10">
    <location>
        <begin position="1"/>
        <end position="44"/>
    </location>
</feature>
<dbReference type="EMBL" id="NAJO01000020">
    <property type="protein sequence ID" value="OQO05190.1"/>
    <property type="molecule type" value="Genomic_DNA"/>
</dbReference>
<keyword evidence="5 9" id="KW-0010">Activator</keyword>
<dbReference type="Pfam" id="PF08638">
    <property type="entry name" value="Med14"/>
    <property type="match status" value="1"/>
</dbReference>
<evidence type="ECO:0000256" key="3">
    <source>
        <dbReference type="ARBA" id="ARBA00019619"/>
    </source>
</evidence>
<dbReference type="InterPro" id="IPR055122">
    <property type="entry name" value="Med14_N"/>
</dbReference>
<dbReference type="PANTHER" id="PTHR12809">
    <property type="entry name" value="MEDIATOR COMPLEX SUBUNIT"/>
    <property type="match status" value="1"/>
</dbReference>
<comment type="function">
    <text evidence="9">Component of the Mediator complex, a coactivator involved in the regulated transcription of nearly all RNA polymerase II-dependent genes. Mediator functions as a bridge to convey information from gene-specific regulatory proteins to the basal RNA polymerase II transcription machinery. Mediator is recruited to promoters by direct interactions with regulatory proteins and serves as a scaffold for the assembly of a functional preinitiation complex with RNA polymerase II and the general transcription factors.</text>
</comment>
<evidence type="ECO:0000256" key="10">
    <source>
        <dbReference type="SAM" id="MobiDB-lite"/>
    </source>
</evidence>
<evidence type="ECO:0000313" key="13">
    <source>
        <dbReference type="Proteomes" id="UP000192596"/>
    </source>
</evidence>
<proteinExistence type="inferred from homology"/>
<evidence type="ECO:0000256" key="2">
    <source>
        <dbReference type="ARBA" id="ARBA00007813"/>
    </source>
</evidence>
<reference evidence="13" key="1">
    <citation type="submission" date="2017-03" db="EMBL/GenBank/DDBJ databases">
        <title>Genomes of endolithic fungi from Antarctica.</title>
        <authorList>
            <person name="Coleine C."/>
            <person name="Masonjones S."/>
            <person name="Stajich J.E."/>
        </authorList>
    </citation>
    <scope>NUCLEOTIDE SEQUENCE [LARGE SCALE GENOMIC DNA]</scope>
    <source>
        <strain evidence="13">CCFEE 5527</strain>
    </source>
</reference>